<organism evidence="1 2">
    <name type="scientific">Levilactobacillus namurensis</name>
    <dbReference type="NCBI Taxonomy" id="380393"/>
    <lineage>
        <taxon>Bacteria</taxon>
        <taxon>Bacillati</taxon>
        <taxon>Bacillota</taxon>
        <taxon>Bacilli</taxon>
        <taxon>Lactobacillales</taxon>
        <taxon>Lactobacillaceae</taxon>
        <taxon>Levilactobacillus</taxon>
    </lineage>
</organism>
<dbReference type="EMBL" id="JAVLAM010000001">
    <property type="protein sequence ID" value="MDT7012969.1"/>
    <property type="molecule type" value="Genomic_DNA"/>
</dbReference>
<dbReference type="Proteomes" id="UP001254075">
    <property type="component" value="Unassembled WGS sequence"/>
</dbReference>
<accession>A0AAW8W2H5</accession>
<evidence type="ECO:0000313" key="1">
    <source>
        <dbReference type="EMBL" id="MDT7012969.1"/>
    </source>
</evidence>
<reference evidence="1" key="1">
    <citation type="submission" date="2023-08" db="EMBL/GenBank/DDBJ databases">
        <authorList>
            <person name="Page C.A."/>
            <person name="Perez-Diaz I.M."/>
        </authorList>
    </citation>
    <scope>NUCLEOTIDE SEQUENCE</scope>
    <source>
        <strain evidence="1">3.8.38</strain>
    </source>
</reference>
<dbReference type="RefSeq" id="WP_313844281.1">
    <property type="nucleotide sequence ID" value="NZ_JAVLAM010000001.1"/>
</dbReference>
<evidence type="ECO:0000313" key="2">
    <source>
        <dbReference type="Proteomes" id="UP001254075"/>
    </source>
</evidence>
<comment type="caution">
    <text evidence="1">The sequence shown here is derived from an EMBL/GenBank/DDBJ whole genome shotgun (WGS) entry which is preliminary data.</text>
</comment>
<dbReference type="AlphaFoldDB" id="A0AAW8W2H5"/>
<protein>
    <submittedName>
        <fullName evidence="1">Uncharacterized protein</fullName>
    </submittedName>
</protein>
<proteinExistence type="predicted"/>
<name>A0AAW8W2H5_9LACO</name>
<sequence>MLEKRSSENIFEWAIKQNLEDLRMTYENEKDPKKQSVYLALYNYSLAKKQEKLIARKRFVR</sequence>
<gene>
    <name evidence="1" type="ORF">RI532_00815</name>
</gene>